<dbReference type="CDD" id="cd16430">
    <property type="entry name" value="TraB"/>
    <property type="match status" value="1"/>
</dbReference>
<dbReference type="Proteomes" id="UP000187148">
    <property type="component" value="Plasmid p888-76-1"/>
</dbReference>
<geneLocation type="plasmid" evidence="4 5">
    <name>p888-76-1</name>
</geneLocation>
<sequence>MNLNVKTRRTQLAILIGVLAAAGVTTALVLTFGTEDNKAQQAQNAPAPNMTGVVTATFDEQVNQSAMAQQQARTSALEAQLAQLAQSFEQSKTTFSQQLQKKDAEIQRLSEQMQTKPGATGSNGQPSGQQTPPAAADGTPLPGPVAAGQARLPQYTVTPATGTPAATGPATTQGAGFYPGGSGNRMSGGMQKTSFNYESLKKKATKLPWISSGSFSEAVLIEGVDANASVTGQQDSRPVTIRLLGKTTMPNNKQYDLNGCFIVGEAWGDISSERGNVRTRSIACNLKNGKDIDMEFEGHVSWQGKYGIKGTPVMRNGKIIGYAGAAGFLSGIGEGVKSAATPSVGLGATANVSAGDVFGQGLGGGGSKAAETLSQYWIKRAEQYHPIIDIGAGNAVTVVFQKGFQLETRQDMEEAKVLAEAQKAGQTAQNAVSGNTAQAVPASSTSTTSVGNIDPDEVMRQARGLKMGDTIN</sequence>
<feature type="transmembrane region" description="Helical" evidence="3">
    <location>
        <begin position="12"/>
        <end position="33"/>
    </location>
</feature>
<feature type="region of interest" description="Disordered" evidence="2">
    <location>
        <begin position="428"/>
        <end position="472"/>
    </location>
</feature>
<dbReference type="Pfam" id="PF03743">
    <property type="entry name" value="TrbI"/>
    <property type="match status" value="1"/>
</dbReference>
<evidence type="ECO:0000256" key="1">
    <source>
        <dbReference type="SAM" id="Coils"/>
    </source>
</evidence>
<evidence type="ECO:0000313" key="4">
    <source>
        <dbReference type="EMBL" id="APZ07790.1"/>
    </source>
</evidence>
<feature type="compositionally biased region" description="Low complexity" evidence="2">
    <location>
        <begin position="158"/>
        <end position="176"/>
    </location>
</feature>
<feature type="compositionally biased region" description="Polar residues" evidence="2">
    <location>
        <begin position="112"/>
        <end position="132"/>
    </location>
</feature>
<keyword evidence="4" id="KW-0614">Plasmid</keyword>
<dbReference type="RefSeq" id="WP_076770386.1">
    <property type="nucleotide sequence ID" value="NZ_CP019446.1"/>
</dbReference>
<dbReference type="NCBIfam" id="NF010289">
    <property type="entry name" value="PRK13729.1"/>
    <property type="match status" value="1"/>
</dbReference>
<evidence type="ECO:0000313" key="5">
    <source>
        <dbReference type="Proteomes" id="UP000187148"/>
    </source>
</evidence>
<dbReference type="AlphaFoldDB" id="A0A831EFG4"/>
<organism evidence="4 5">
    <name type="scientific">Kosakonia cowanii JCM 10956 = DSM 18146</name>
    <dbReference type="NCBI Taxonomy" id="1300165"/>
    <lineage>
        <taxon>Bacteria</taxon>
        <taxon>Pseudomonadati</taxon>
        <taxon>Pseudomonadota</taxon>
        <taxon>Gammaproteobacteria</taxon>
        <taxon>Enterobacterales</taxon>
        <taxon>Enterobacteriaceae</taxon>
        <taxon>Kosakonia</taxon>
    </lineage>
</organism>
<reference evidence="4 5" key="1">
    <citation type="submission" date="2017-01" db="EMBL/GenBank/DDBJ databases">
        <authorList>
            <person name="Cao J.-M."/>
        </authorList>
    </citation>
    <scope>NUCLEOTIDE SEQUENCE [LARGE SCALE GENOMIC DNA]</scope>
    <source>
        <strain evidence="4 5">888-76</strain>
        <plasmid evidence="4 5">p888-76-1</plasmid>
    </source>
</reference>
<keyword evidence="3" id="KW-0812">Transmembrane</keyword>
<protein>
    <submittedName>
        <fullName evidence="4">Conjugal transfer protein TraB</fullName>
    </submittedName>
</protein>
<name>A0A831EFG4_9ENTR</name>
<keyword evidence="3" id="KW-0472">Membrane</keyword>
<feature type="region of interest" description="Disordered" evidence="2">
    <location>
        <begin position="112"/>
        <end position="187"/>
    </location>
</feature>
<feature type="coiled-coil region" evidence="1">
    <location>
        <begin position="67"/>
        <end position="112"/>
    </location>
</feature>
<dbReference type="KEGG" id="kco:BWI95_22330"/>
<evidence type="ECO:0000256" key="3">
    <source>
        <dbReference type="SAM" id="Phobius"/>
    </source>
</evidence>
<feature type="compositionally biased region" description="Polar residues" evidence="2">
    <location>
        <begin position="428"/>
        <end position="442"/>
    </location>
</feature>
<dbReference type="InterPro" id="IPR005498">
    <property type="entry name" value="T4SS_VirB10/TraB/TrbI"/>
</dbReference>
<dbReference type="EMBL" id="CP019446">
    <property type="protein sequence ID" value="APZ07790.1"/>
    <property type="molecule type" value="Genomic_DNA"/>
</dbReference>
<keyword evidence="3" id="KW-1133">Transmembrane helix</keyword>
<proteinExistence type="predicted"/>
<keyword evidence="1" id="KW-0175">Coiled coil</keyword>
<accession>A0A831EFG4</accession>
<gene>
    <name evidence="4" type="ORF">BWI95_22330</name>
</gene>
<keyword evidence="5" id="KW-1185">Reference proteome</keyword>
<evidence type="ECO:0000256" key="2">
    <source>
        <dbReference type="SAM" id="MobiDB-lite"/>
    </source>
</evidence>